<organism evidence="1 2">
    <name type="scientific">Prunus dulcis</name>
    <name type="common">Almond</name>
    <name type="synonym">Amygdalus dulcis</name>
    <dbReference type="NCBI Taxonomy" id="3755"/>
    <lineage>
        <taxon>Eukaryota</taxon>
        <taxon>Viridiplantae</taxon>
        <taxon>Streptophyta</taxon>
        <taxon>Embryophyta</taxon>
        <taxon>Tracheophyta</taxon>
        <taxon>Spermatophyta</taxon>
        <taxon>Magnoliopsida</taxon>
        <taxon>eudicotyledons</taxon>
        <taxon>Gunneridae</taxon>
        <taxon>Pentapetalae</taxon>
        <taxon>rosids</taxon>
        <taxon>fabids</taxon>
        <taxon>Rosales</taxon>
        <taxon>Rosaceae</taxon>
        <taxon>Amygdaloideae</taxon>
        <taxon>Amygdaleae</taxon>
        <taxon>Prunus</taxon>
    </lineage>
</organism>
<gene>
    <name evidence="1" type="ORF">ALMOND_2B000298</name>
</gene>
<name>A0A5E4GB76_PRUDU</name>
<reference evidence="2" key="1">
    <citation type="journal article" date="2020" name="Plant J.">
        <title>Transposons played a major role in the diversification between the closely related almond and peach genomes: results from the almond genome sequence.</title>
        <authorList>
            <person name="Alioto T."/>
            <person name="Alexiou K.G."/>
            <person name="Bardil A."/>
            <person name="Barteri F."/>
            <person name="Castanera R."/>
            <person name="Cruz F."/>
            <person name="Dhingra A."/>
            <person name="Duval H."/>
            <person name="Fernandez I Marti A."/>
            <person name="Frias L."/>
            <person name="Galan B."/>
            <person name="Garcia J.L."/>
            <person name="Howad W."/>
            <person name="Gomez-Garrido J."/>
            <person name="Gut M."/>
            <person name="Julca I."/>
            <person name="Morata J."/>
            <person name="Puigdomenech P."/>
            <person name="Ribeca P."/>
            <person name="Rubio Cabetas M.J."/>
            <person name="Vlasova A."/>
            <person name="Wirthensohn M."/>
            <person name="Garcia-Mas J."/>
            <person name="Gabaldon T."/>
            <person name="Casacuberta J.M."/>
            <person name="Arus P."/>
        </authorList>
    </citation>
    <scope>NUCLEOTIDE SEQUENCE [LARGE SCALE GENOMIC DNA]</scope>
    <source>
        <strain evidence="2">cv. Texas</strain>
    </source>
</reference>
<evidence type="ECO:0000313" key="1">
    <source>
        <dbReference type="EMBL" id="VVA36862.1"/>
    </source>
</evidence>
<sequence length="129" mass="14222">MASEIRTPFEWCEGCLPSLLRLLTLGADHSRSSFLTSFTRNTCDWPSYGDGEIAVEGGSASANYDFSINNSTMSNNVTEEDRLAMATERIFGLHYGWDIVKVFHRSGCEAVRWISGPGHGAVQWRGAQG</sequence>
<dbReference type="Proteomes" id="UP000327085">
    <property type="component" value="Chromosome 2"/>
</dbReference>
<proteinExistence type="predicted"/>
<dbReference type="Gramene" id="VVA36862">
    <property type="protein sequence ID" value="VVA36862"/>
    <property type="gene ID" value="Prudul26B000298"/>
</dbReference>
<dbReference type="AlphaFoldDB" id="A0A5E4GB76"/>
<dbReference type="EMBL" id="CABIKO010000483">
    <property type="protein sequence ID" value="VVA36862.1"/>
    <property type="molecule type" value="Genomic_DNA"/>
</dbReference>
<dbReference type="InParanoid" id="A0A5E4GB76"/>
<accession>A0A5E4GB76</accession>
<evidence type="ECO:0000313" key="2">
    <source>
        <dbReference type="Proteomes" id="UP000327085"/>
    </source>
</evidence>
<protein>
    <submittedName>
        <fullName evidence="1">Uncharacterized protein</fullName>
    </submittedName>
</protein>